<dbReference type="Pfam" id="PF13411">
    <property type="entry name" value="MerR_1"/>
    <property type="match status" value="1"/>
</dbReference>
<dbReference type="Proteomes" id="UP001139485">
    <property type="component" value="Unassembled WGS sequence"/>
</dbReference>
<dbReference type="EMBL" id="JAMOIL010000009">
    <property type="protein sequence ID" value="MCM0620253.1"/>
    <property type="molecule type" value="Genomic_DNA"/>
</dbReference>
<dbReference type="SUPFAM" id="SSF46955">
    <property type="entry name" value="Putative DNA-binding domain"/>
    <property type="match status" value="1"/>
</dbReference>
<gene>
    <name evidence="3" type="ORF">M8330_08085</name>
</gene>
<dbReference type="PANTHER" id="PTHR30204">
    <property type="entry name" value="REDOX-CYCLING DRUG-SENSING TRANSCRIPTIONAL ACTIVATOR SOXR"/>
    <property type="match status" value="1"/>
</dbReference>
<name>A0A9X2D6U0_9ACTN</name>
<dbReference type="PANTHER" id="PTHR30204:SF93">
    <property type="entry name" value="HTH MERR-TYPE DOMAIN-CONTAINING PROTEIN"/>
    <property type="match status" value="1"/>
</dbReference>
<protein>
    <submittedName>
        <fullName evidence="3">Helix-turn-helix domain-containing protein</fullName>
    </submittedName>
</protein>
<dbReference type="InterPro" id="IPR000551">
    <property type="entry name" value="MerR-type_HTH_dom"/>
</dbReference>
<organism evidence="3 4">
    <name type="scientific">Nocardioides bruguierae</name>
    <dbReference type="NCBI Taxonomy" id="2945102"/>
    <lineage>
        <taxon>Bacteria</taxon>
        <taxon>Bacillati</taxon>
        <taxon>Actinomycetota</taxon>
        <taxon>Actinomycetes</taxon>
        <taxon>Propionibacteriales</taxon>
        <taxon>Nocardioidaceae</taxon>
        <taxon>Nocardioides</taxon>
    </lineage>
</organism>
<keyword evidence="4" id="KW-1185">Reference proteome</keyword>
<dbReference type="InterPro" id="IPR047057">
    <property type="entry name" value="MerR_fam"/>
</dbReference>
<comment type="caution">
    <text evidence="3">The sequence shown here is derived from an EMBL/GenBank/DDBJ whole genome shotgun (WGS) entry which is preliminary data.</text>
</comment>
<dbReference type="GO" id="GO:0003677">
    <property type="term" value="F:DNA binding"/>
    <property type="evidence" value="ECO:0007669"/>
    <property type="project" value="UniProtKB-KW"/>
</dbReference>
<reference evidence="3" key="1">
    <citation type="submission" date="2022-05" db="EMBL/GenBank/DDBJ databases">
        <authorList>
            <person name="Tuo L."/>
        </authorList>
    </citation>
    <scope>NUCLEOTIDE SEQUENCE</scope>
    <source>
        <strain evidence="3">BSK12Z-4</strain>
    </source>
</reference>
<dbReference type="PROSITE" id="PS50937">
    <property type="entry name" value="HTH_MERR_2"/>
    <property type="match status" value="1"/>
</dbReference>
<dbReference type="Gene3D" id="1.10.1660.10">
    <property type="match status" value="1"/>
</dbReference>
<evidence type="ECO:0000313" key="4">
    <source>
        <dbReference type="Proteomes" id="UP001139485"/>
    </source>
</evidence>
<feature type="domain" description="HTH merR-type" evidence="2">
    <location>
        <begin position="19"/>
        <end position="79"/>
    </location>
</feature>
<accession>A0A9X2D6U0</accession>
<dbReference type="RefSeq" id="WP_250826923.1">
    <property type="nucleotide sequence ID" value="NZ_JAMOIL010000009.1"/>
</dbReference>
<evidence type="ECO:0000313" key="3">
    <source>
        <dbReference type="EMBL" id="MCM0620253.1"/>
    </source>
</evidence>
<keyword evidence="1" id="KW-0238">DNA-binding</keyword>
<proteinExistence type="predicted"/>
<dbReference type="GO" id="GO:0003700">
    <property type="term" value="F:DNA-binding transcription factor activity"/>
    <property type="evidence" value="ECO:0007669"/>
    <property type="project" value="InterPro"/>
</dbReference>
<dbReference type="InterPro" id="IPR009061">
    <property type="entry name" value="DNA-bd_dom_put_sf"/>
</dbReference>
<dbReference type="AlphaFoldDB" id="A0A9X2D6U0"/>
<evidence type="ECO:0000259" key="2">
    <source>
        <dbReference type="PROSITE" id="PS50937"/>
    </source>
</evidence>
<dbReference type="CDD" id="cd00592">
    <property type="entry name" value="HTH_MerR-like"/>
    <property type="match status" value="1"/>
</dbReference>
<evidence type="ECO:0000256" key="1">
    <source>
        <dbReference type="ARBA" id="ARBA00023125"/>
    </source>
</evidence>
<sequence length="247" mass="26510">MGEQAVDEEGLIGLADLTERTGVSVRNVRFYTSRGLLPPPVRRGRSGYYTPVHVARLELVRELQGHGFTLAAIERYLATLPEDAGADQLAVRRTMLTPWHPDDEHVADLAALEQRAGRTLDEAALALLDALGVVRVDPTGGYRLAAGRLTTALDLLALDFPLAAARAAGDACRRAGEALAAELDAVFREQVWPAYRDTDAGSERLQALVTAMKPVTVDGLVAAYEAAMDATRREEVARRTGAPDGGV</sequence>
<dbReference type="SMART" id="SM00422">
    <property type="entry name" value="HTH_MERR"/>
    <property type="match status" value="1"/>
</dbReference>